<evidence type="ECO:0008006" key="3">
    <source>
        <dbReference type="Google" id="ProtNLM"/>
    </source>
</evidence>
<dbReference type="Proteomes" id="UP000639004">
    <property type="component" value="Unassembled WGS sequence"/>
</dbReference>
<dbReference type="RefSeq" id="WP_198642444.1">
    <property type="nucleotide sequence ID" value="NZ_JAEHSL010000018.1"/>
</dbReference>
<organism evidence="1 2">
    <name type="scientific">Serratia proteamaculans</name>
    <dbReference type="NCBI Taxonomy" id="28151"/>
    <lineage>
        <taxon>Bacteria</taxon>
        <taxon>Pseudomonadati</taxon>
        <taxon>Pseudomonadota</taxon>
        <taxon>Gammaproteobacteria</taxon>
        <taxon>Enterobacterales</taxon>
        <taxon>Yersiniaceae</taxon>
        <taxon>Serratia</taxon>
    </lineage>
</organism>
<accession>A0ABS0TWB0</accession>
<evidence type="ECO:0000313" key="1">
    <source>
        <dbReference type="EMBL" id="MBI6182397.1"/>
    </source>
</evidence>
<reference evidence="1 2" key="1">
    <citation type="submission" date="2020-12" db="EMBL/GenBank/DDBJ databases">
        <title>Enhanced detection system for hospital associated transmission using whole genome sequencing surveillance.</title>
        <authorList>
            <person name="Harrison L.H."/>
            <person name="Van Tyne D."/>
            <person name="Marsh J.W."/>
            <person name="Griffith M.P."/>
            <person name="Snyder D.J."/>
            <person name="Cooper V.S."/>
            <person name="Mustapha M."/>
        </authorList>
    </citation>
    <scope>NUCLEOTIDE SEQUENCE [LARGE SCALE GENOMIC DNA]</scope>
    <source>
        <strain evidence="1 2">SER00238</strain>
    </source>
</reference>
<dbReference type="Pfam" id="PF09684">
    <property type="entry name" value="Tail_P2_I"/>
    <property type="match status" value="1"/>
</dbReference>
<dbReference type="EMBL" id="JAEHSL010000018">
    <property type="protein sequence ID" value="MBI6182397.1"/>
    <property type="molecule type" value="Genomic_DNA"/>
</dbReference>
<name>A0ABS0TWB0_SERPR</name>
<dbReference type="InterPro" id="IPR006521">
    <property type="entry name" value="Tail_protein_I"/>
</dbReference>
<gene>
    <name evidence="1" type="ORF">JEQ07_18640</name>
</gene>
<proteinExistence type="predicted"/>
<keyword evidence="2" id="KW-1185">Reference proteome</keyword>
<sequence>MSDNFTPDNKGLAKNITLPSWMHIGEPLKLAKACLTFWTTYMGWVYWPLQQLDPQTCSEWLLDVLAYQRDITRFVDEPLDLYRKRVKYAFINAQDAGEVAGFIAIFERLGIGHVEIEERMPEQDWDVIGVTVTDNQLTGNADLLMEIIRHYGRTCRRYEFRVMTSEHQYIRAGWDGGEYQCYGASLKK</sequence>
<comment type="caution">
    <text evidence="1">The sequence shown here is derived from an EMBL/GenBank/DDBJ whole genome shotgun (WGS) entry which is preliminary data.</text>
</comment>
<evidence type="ECO:0000313" key="2">
    <source>
        <dbReference type="Proteomes" id="UP000639004"/>
    </source>
</evidence>
<protein>
    <recommendedName>
        <fullName evidence="3">Phage protein</fullName>
    </recommendedName>
</protein>